<sequence length="709" mass="81051">MADKDYNILREVNGYYFDSNPDLTLIMPKYYEEATEEGEAITKISQMIEQNRYDEALAFAENCLIKFPPEAQNAFLSWQICIYWRQKKIPNSELIEYFSSLVEAYPDSAYLNFDKAFLHVKNRDFNEAVKELKIARKKEPNHAPSMSLLFLIYYLAGDEQWKSLYLSATKSKLLPERILNLISIGEAIKDRKPSPLYLSGDLAKHPQLNEELLEKFPKLIMVKSPSQKNILMAAAETNYLREFIPTLILSALEIKDRDFGIHVHLYAPMGVDLELLQMYDEKFPELNLSYSYEKISYQVVSGMPTYYSTMRFCRAWQILKESSLSERLALVDADAILRKDPFKNDKIKNADILLTYNPAAPLWDKFAGGFVSFSKSDSALDALSYMSNIILKNIASRKEFWFIDQVALFDMNSNYSKKVTIDTISGDELFGKDLQHKEGSIFWTFTNDEKVMNNPMNSERVRLMSTYGLTQEWNILVKGKYGTVVANRNDEYIGRSLISGGSWCDHEIGFMKSLLDFGDTVVELGSNIGSHTLPIAKIIGASGRLYAMEPQRILFQSLCANIANNSLTNVYTLNQACGEKEGILKVQELDPTKFQNFGGFQPKARQGEHEVAVRPLDSLKLKECKLIKMDIEGMELEALKGATEILTHLKPMIYFEAHGDSVMEIASYLKDFGYKIYDFATPNDPMYLAVTEKDQSRAKALEIKELHER</sequence>
<dbReference type="Proteomes" id="UP000249739">
    <property type="component" value="Unassembled WGS sequence"/>
</dbReference>
<dbReference type="PANTHER" id="PTHR34203:SF15">
    <property type="entry name" value="SLL1173 PROTEIN"/>
    <property type="match status" value="1"/>
</dbReference>
<comment type="caution">
    <text evidence="2">The sequence shown here is derived from an EMBL/GenBank/DDBJ whole genome shotgun (WGS) entry which is preliminary data.</text>
</comment>
<gene>
    <name evidence="2" type="ORF">DI586_00170</name>
</gene>
<dbReference type="EMBL" id="QFOT01000001">
    <property type="protein sequence ID" value="PZP57485.1"/>
    <property type="molecule type" value="Genomic_DNA"/>
</dbReference>
<accession>A0A2W5FNF0</accession>
<proteinExistence type="predicted"/>
<dbReference type="SUPFAM" id="SSF53335">
    <property type="entry name" value="S-adenosyl-L-methionine-dependent methyltransferases"/>
    <property type="match status" value="1"/>
</dbReference>
<organism evidence="2 3">
    <name type="scientific">Micavibrio aeruginosavorus</name>
    <dbReference type="NCBI Taxonomy" id="349221"/>
    <lineage>
        <taxon>Bacteria</taxon>
        <taxon>Pseudomonadati</taxon>
        <taxon>Bdellovibrionota</taxon>
        <taxon>Bdellovibrionia</taxon>
        <taxon>Bdellovibrionales</taxon>
        <taxon>Pseudobdellovibrionaceae</taxon>
        <taxon>Micavibrio</taxon>
    </lineage>
</organism>
<evidence type="ECO:0000313" key="2">
    <source>
        <dbReference type="EMBL" id="PZP57485.1"/>
    </source>
</evidence>
<dbReference type="InterPro" id="IPR052514">
    <property type="entry name" value="SAM-dependent_MTase"/>
</dbReference>
<dbReference type="AlphaFoldDB" id="A0A2W5FNF0"/>
<dbReference type="PANTHER" id="PTHR34203">
    <property type="entry name" value="METHYLTRANSFERASE, FKBM FAMILY PROTEIN"/>
    <property type="match status" value="1"/>
</dbReference>
<dbReference type="SUPFAM" id="SSF48452">
    <property type="entry name" value="TPR-like"/>
    <property type="match status" value="1"/>
</dbReference>
<dbReference type="InterPro" id="IPR029063">
    <property type="entry name" value="SAM-dependent_MTases_sf"/>
</dbReference>
<reference evidence="2 3" key="1">
    <citation type="submission" date="2017-08" db="EMBL/GenBank/DDBJ databases">
        <title>Infants hospitalized years apart are colonized by the same room-sourced microbial strains.</title>
        <authorList>
            <person name="Brooks B."/>
            <person name="Olm M.R."/>
            <person name="Firek B.A."/>
            <person name="Baker R."/>
            <person name="Thomas B.C."/>
            <person name="Morowitz M.J."/>
            <person name="Banfield J.F."/>
        </authorList>
    </citation>
    <scope>NUCLEOTIDE SEQUENCE [LARGE SCALE GENOMIC DNA]</scope>
    <source>
        <strain evidence="2">S2_006_000_R2_64</strain>
    </source>
</reference>
<evidence type="ECO:0000259" key="1">
    <source>
        <dbReference type="Pfam" id="PF05050"/>
    </source>
</evidence>
<dbReference type="Gene3D" id="3.40.50.150">
    <property type="entry name" value="Vaccinia Virus protein VP39"/>
    <property type="match status" value="1"/>
</dbReference>
<dbReference type="Pfam" id="PF05050">
    <property type="entry name" value="Methyltransf_21"/>
    <property type="match status" value="1"/>
</dbReference>
<evidence type="ECO:0000313" key="3">
    <source>
        <dbReference type="Proteomes" id="UP000249739"/>
    </source>
</evidence>
<dbReference type="InterPro" id="IPR006342">
    <property type="entry name" value="FkbM_mtfrase"/>
</dbReference>
<dbReference type="InterPro" id="IPR011990">
    <property type="entry name" value="TPR-like_helical_dom_sf"/>
</dbReference>
<protein>
    <recommendedName>
        <fullName evidence="1">Methyltransferase FkbM domain-containing protein</fullName>
    </recommendedName>
</protein>
<dbReference type="NCBIfam" id="TIGR01444">
    <property type="entry name" value="fkbM_fam"/>
    <property type="match status" value="1"/>
</dbReference>
<name>A0A2W5FNF0_9BACT</name>
<feature type="domain" description="Methyltransferase FkbM" evidence="1">
    <location>
        <begin position="525"/>
        <end position="676"/>
    </location>
</feature>
<dbReference type="Gene3D" id="1.25.40.10">
    <property type="entry name" value="Tetratricopeptide repeat domain"/>
    <property type="match status" value="1"/>
</dbReference>